<keyword evidence="9 12" id="KW-0501">Molybdenum cofactor biosynthesis</keyword>
<sequence>MQIESAPIKDQFGRILKDLRISVIDQCNFRCTYCMPKEIFGEDYVFLSEKELLSFEEILRLAKVFAHLGVEKIRITGGEPLMRRNLEELIAELSEIPGIKDIALTTNAVFLPKKAKKLKDAGLKRVNISLDAIEDDVFKEINGKGVVARPVLKGIEAAKEAGLGIKINMVVKQGMNDSQILPMARYFKGKDIILRFIEFMDVGNHNGWDFKNVISKKDIIRTIDKEMPIEPAEENYYGEVASRYRYKDGGGEIGVISSVTDSFCGTCTRIRLSADGKLYTCLFASDGFDIREKMRHDELSDIELEQEMRSLWGRRKDRYSEERSEQKQRNRKKIEMSYIGG</sequence>
<dbReference type="InterPro" id="IPR058240">
    <property type="entry name" value="rSAM_sf"/>
</dbReference>
<feature type="binding site" evidence="12">
    <location>
        <position position="20"/>
    </location>
    <ligand>
        <name>GTP</name>
        <dbReference type="ChEBI" id="CHEBI:37565"/>
    </ligand>
</feature>
<evidence type="ECO:0000256" key="7">
    <source>
        <dbReference type="ARBA" id="ARBA00023014"/>
    </source>
</evidence>
<keyword evidence="8 12" id="KW-0342">GTP-binding</keyword>
<evidence type="ECO:0000256" key="2">
    <source>
        <dbReference type="ARBA" id="ARBA00022485"/>
    </source>
</evidence>
<keyword evidence="2 12" id="KW-0004">4Fe-4S</keyword>
<feature type="region of interest" description="Disordered" evidence="13">
    <location>
        <begin position="315"/>
        <end position="341"/>
    </location>
</feature>
<dbReference type="Pfam" id="PF04055">
    <property type="entry name" value="Radical_SAM"/>
    <property type="match status" value="1"/>
</dbReference>
<dbReference type="InterPro" id="IPR050105">
    <property type="entry name" value="MoCo_biosynth_MoaA/MoaC"/>
</dbReference>
<dbReference type="NCBIfam" id="NF001199">
    <property type="entry name" value="PRK00164.2-1"/>
    <property type="match status" value="1"/>
</dbReference>
<protein>
    <recommendedName>
        <fullName evidence="1 12">GTP 3',8-cyclase</fullName>
        <ecNumber evidence="1 12">4.1.99.22</ecNumber>
    </recommendedName>
    <alternativeName>
        <fullName evidence="12">Molybdenum cofactor biosynthesis protein A</fullName>
    </alternativeName>
</protein>
<keyword evidence="3 12" id="KW-0949">S-adenosyl-L-methionine</keyword>
<comment type="pathway">
    <text evidence="12">Cofactor biosynthesis; molybdopterin biosynthesis.</text>
</comment>
<evidence type="ECO:0000259" key="14">
    <source>
        <dbReference type="PROSITE" id="PS51918"/>
    </source>
</evidence>
<dbReference type="CDD" id="cd01335">
    <property type="entry name" value="Radical_SAM"/>
    <property type="match status" value="1"/>
</dbReference>
<dbReference type="SFLD" id="SFLDG01386">
    <property type="entry name" value="main_SPASM_domain-containing"/>
    <property type="match status" value="1"/>
</dbReference>
<dbReference type="CDD" id="cd21117">
    <property type="entry name" value="Twitch_MoaA"/>
    <property type="match status" value="1"/>
</dbReference>
<dbReference type="AlphaFoldDB" id="A0A1I1AD22"/>
<dbReference type="GO" id="GO:1904047">
    <property type="term" value="F:S-adenosyl-L-methionine binding"/>
    <property type="evidence" value="ECO:0007669"/>
    <property type="project" value="UniProtKB-UniRule"/>
</dbReference>
<keyword evidence="7 12" id="KW-0411">Iron-sulfur</keyword>
<feature type="binding site" evidence="12">
    <location>
        <position position="34"/>
    </location>
    <ligand>
        <name>[4Fe-4S] cluster</name>
        <dbReference type="ChEBI" id="CHEBI:49883"/>
        <label>1</label>
        <note>4Fe-4S-S-AdoMet</note>
    </ligand>
</feature>
<accession>A0A1I1AD22</accession>
<comment type="catalytic activity">
    <reaction evidence="11 12">
        <text>GTP + AH2 + S-adenosyl-L-methionine = (8S)-3',8-cyclo-7,8-dihydroguanosine 5'-triphosphate + 5'-deoxyadenosine + L-methionine + A + H(+)</text>
        <dbReference type="Rhea" id="RHEA:49576"/>
        <dbReference type="ChEBI" id="CHEBI:13193"/>
        <dbReference type="ChEBI" id="CHEBI:15378"/>
        <dbReference type="ChEBI" id="CHEBI:17319"/>
        <dbReference type="ChEBI" id="CHEBI:17499"/>
        <dbReference type="ChEBI" id="CHEBI:37565"/>
        <dbReference type="ChEBI" id="CHEBI:57844"/>
        <dbReference type="ChEBI" id="CHEBI:59789"/>
        <dbReference type="ChEBI" id="CHEBI:131766"/>
        <dbReference type="EC" id="4.1.99.22"/>
    </reaction>
</comment>
<evidence type="ECO:0000256" key="10">
    <source>
        <dbReference type="ARBA" id="ARBA00023239"/>
    </source>
</evidence>
<feature type="binding site" evidence="12">
    <location>
        <position position="166"/>
    </location>
    <ligand>
        <name>GTP</name>
        <dbReference type="ChEBI" id="CHEBI:37565"/>
    </ligand>
</feature>
<dbReference type="Pfam" id="PF06463">
    <property type="entry name" value="Mob_synth_C"/>
    <property type="match status" value="1"/>
</dbReference>
<keyword evidence="5 12" id="KW-0547">Nucleotide-binding</keyword>
<feature type="binding site" evidence="12">
    <location>
        <position position="267"/>
    </location>
    <ligand>
        <name>[4Fe-4S] cluster</name>
        <dbReference type="ChEBI" id="CHEBI:49883"/>
        <label>2</label>
        <note>4Fe-4S-substrate</note>
    </ligand>
</feature>
<dbReference type="RefSeq" id="WP_090241019.1">
    <property type="nucleotide sequence ID" value="NZ_FOJW01000018.1"/>
</dbReference>
<feature type="domain" description="Radical SAM core" evidence="14">
    <location>
        <begin position="11"/>
        <end position="230"/>
    </location>
</feature>
<dbReference type="GO" id="GO:0046872">
    <property type="term" value="F:metal ion binding"/>
    <property type="evidence" value="ECO:0007669"/>
    <property type="project" value="UniProtKB-KW"/>
</dbReference>
<dbReference type="InterPro" id="IPR006638">
    <property type="entry name" value="Elp3/MiaA/NifB-like_rSAM"/>
</dbReference>
<dbReference type="PROSITE" id="PS51918">
    <property type="entry name" value="RADICAL_SAM"/>
    <property type="match status" value="1"/>
</dbReference>
<organism evidence="15 16">
    <name type="scientific">Lentibacillus halodurans</name>
    <dbReference type="NCBI Taxonomy" id="237679"/>
    <lineage>
        <taxon>Bacteria</taxon>
        <taxon>Bacillati</taxon>
        <taxon>Bacillota</taxon>
        <taxon>Bacilli</taxon>
        <taxon>Bacillales</taxon>
        <taxon>Bacillaceae</taxon>
        <taxon>Lentibacillus</taxon>
    </lineage>
</organism>
<evidence type="ECO:0000256" key="8">
    <source>
        <dbReference type="ARBA" id="ARBA00023134"/>
    </source>
</evidence>
<feature type="binding site" evidence="12">
    <location>
        <position position="27"/>
    </location>
    <ligand>
        <name>[4Fe-4S] cluster</name>
        <dbReference type="ChEBI" id="CHEBI:49883"/>
        <label>1</label>
        <note>4Fe-4S-S-AdoMet</note>
    </ligand>
</feature>
<proteinExistence type="inferred from homology"/>
<dbReference type="Gene3D" id="3.20.20.70">
    <property type="entry name" value="Aldolase class I"/>
    <property type="match status" value="1"/>
</dbReference>
<comment type="cofactor">
    <cofactor evidence="12">
        <name>[4Fe-4S] cluster</name>
        <dbReference type="ChEBI" id="CHEBI:49883"/>
    </cofactor>
    <text evidence="12">Binds 2 [4Fe-4S] clusters. Binds 1 [4Fe-4S] cluster coordinated with 3 cysteines and an exchangeable S-adenosyl-L-methionine and 1 [4Fe-4S] cluster coordinated with 3 cysteines and the GTP-derived substrate.</text>
</comment>
<comment type="function">
    <text evidence="12">Catalyzes the cyclization of GTP to (8S)-3',8-cyclo-7,8-dihydroguanosine 5'-triphosphate.</text>
</comment>
<dbReference type="InterPro" id="IPR013785">
    <property type="entry name" value="Aldolase_TIM"/>
</dbReference>
<dbReference type="PANTHER" id="PTHR22960:SF0">
    <property type="entry name" value="MOLYBDENUM COFACTOR BIOSYNTHESIS PROTEIN 1"/>
    <property type="match status" value="1"/>
</dbReference>
<dbReference type="Proteomes" id="UP000198642">
    <property type="component" value="Unassembled WGS sequence"/>
</dbReference>
<dbReference type="EMBL" id="FOJW01000018">
    <property type="protein sequence ID" value="SFB35246.1"/>
    <property type="molecule type" value="Genomic_DNA"/>
</dbReference>
<evidence type="ECO:0000256" key="12">
    <source>
        <dbReference type="HAMAP-Rule" id="MF_01225"/>
    </source>
</evidence>
<feature type="binding site" evidence="12">
    <location>
        <position position="105"/>
    </location>
    <ligand>
        <name>GTP</name>
        <dbReference type="ChEBI" id="CHEBI:37565"/>
    </ligand>
</feature>
<gene>
    <name evidence="12" type="primary">moaA</name>
    <name evidence="15" type="ORF">SAMN04488072_11826</name>
</gene>
<dbReference type="SFLD" id="SFLDS00029">
    <property type="entry name" value="Radical_SAM"/>
    <property type="match status" value="1"/>
</dbReference>
<dbReference type="UniPathway" id="UPA00344"/>
<evidence type="ECO:0000313" key="16">
    <source>
        <dbReference type="Proteomes" id="UP000198642"/>
    </source>
</evidence>
<dbReference type="SFLD" id="SFLDG01067">
    <property type="entry name" value="SPASM/twitch_domain_containing"/>
    <property type="match status" value="1"/>
</dbReference>
<dbReference type="GO" id="GO:0006777">
    <property type="term" value="P:Mo-molybdopterin cofactor biosynthetic process"/>
    <property type="evidence" value="ECO:0007669"/>
    <property type="project" value="UniProtKB-UniRule"/>
</dbReference>
<evidence type="ECO:0000256" key="4">
    <source>
        <dbReference type="ARBA" id="ARBA00022723"/>
    </source>
</evidence>
<dbReference type="PROSITE" id="PS01305">
    <property type="entry name" value="MOAA_NIFB_PQQE"/>
    <property type="match status" value="1"/>
</dbReference>
<keyword evidence="4 12" id="KW-0479">Metal-binding</keyword>
<dbReference type="InterPro" id="IPR007197">
    <property type="entry name" value="rSAM"/>
</dbReference>
<dbReference type="STRING" id="237679.SAMN04488072_11826"/>
<comment type="similarity">
    <text evidence="12">Belongs to the radical SAM superfamily. MoaA family.</text>
</comment>
<dbReference type="EC" id="4.1.99.22" evidence="1 12"/>
<reference evidence="15 16" key="1">
    <citation type="submission" date="2016-10" db="EMBL/GenBank/DDBJ databases">
        <authorList>
            <person name="de Groot N.N."/>
        </authorList>
    </citation>
    <scope>NUCLEOTIDE SEQUENCE [LARGE SCALE GENOMIC DNA]</scope>
    <source>
        <strain evidence="15 16">CGMCC 1.3702</strain>
    </source>
</reference>
<dbReference type="GO" id="GO:0061799">
    <property type="term" value="F:cyclic pyranopterin monophosphate synthase activity"/>
    <property type="evidence" value="ECO:0007669"/>
    <property type="project" value="TreeGrafter"/>
</dbReference>
<dbReference type="InterPro" id="IPR040064">
    <property type="entry name" value="MoaA-like"/>
</dbReference>
<dbReference type="InterPro" id="IPR013483">
    <property type="entry name" value="MoaA"/>
</dbReference>
<feature type="binding site" evidence="12">
    <location>
        <position position="78"/>
    </location>
    <ligand>
        <name>S-adenosyl-L-methionine</name>
        <dbReference type="ChEBI" id="CHEBI:59789"/>
    </ligand>
</feature>
<dbReference type="GO" id="GO:0005525">
    <property type="term" value="F:GTP binding"/>
    <property type="evidence" value="ECO:0007669"/>
    <property type="project" value="UniProtKB-UniRule"/>
</dbReference>
<feature type="binding site" evidence="12">
    <location>
        <position position="129"/>
    </location>
    <ligand>
        <name>S-adenosyl-L-methionine</name>
        <dbReference type="ChEBI" id="CHEBI:59789"/>
    </ligand>
</feature>
<dbReference type="HAMAP" id="MF_01225_B">
    <property type="entry name" value="MoaA_B"/>
    <property type="match status" value="1"/>
</dbReference>
<keyword evidence="6 12" id="KW-0408">Iron</keyword>
<dbReference type="GO" id="GO:0061798">
    <property type="term" value="F:GTP 3',8'-cyclase activity"/>
    <property type="evidence" value="ECO:0007669"/>
    <property type="project" value="UniProtKB-UniRule"/>
</dbReference>
<feature type="binding site" evidence="12">
    <location>
        <begin position="269"/>
        <end position="271"/>
    </location>
    <ligand>
        <name>GTP</name>
        <dbReference type="ChEBI" id="CHEBI:37565"/>
    </ligand>
</feature>
<keyword evidence="10 12" id="KW-0456">Lyase</keyword>
<evidence type="ECO:0000256" key="6">
    <source>
        <dbReference type="ARBA" id="ARBA00023004"/>
    </source>
</evidence>
<evidence type="ECO:0000256" key="13">
    <source>
        <dbReference type="SAM" id="MobiDB-lite"/>
    </source>
</evidence>
<feature type="binding site" evidence="12">
    <location>
        <position position="281"/>
    </location>
    <ligand>
        <name>[4Fe-4S] cluster</name>
        <dbReference type="ChEBI" id="CHEBI:49883"/>
        <label>2</label>
        <note>4Fe-4S-substrate</note>
    </ligand>
</feature>
<feature type="binding site" evidence="12">
    <location>
        <position position="33"/>
    </location>
    <ligand>
        <name>S-adenosyl-L-methionine</name>
        <dbReference type="ChEBI" id="CHEBI:59789"/>
    </ligand>
</feature>
<evidence type="ECO:0000256" key="11">
    <source>
        <dbReference type="ARBA" id="ARBA00048697"/>
    </source>
</evidence>
<feature type="binding site" evidence="12">
    <location>
        <position position="200"/>
    </location>
    <ligand>
        <name>S-adenosyl-L-methionine</name>
        <dbReference type="ChEBI" id="CHEBI:59789"/>
    </ligand>
</feature>
<dbReference type="GO" id="GO:0051539">
    <property type="term" value="F:4 iron, 4 sulfur cluster binding"/>
    <property type="evidence" value="ECO:0007669"/>
    <property type="project" value="UniProtKB-UniRule"/>
</dbReference>
<dbReference type="SMART" id="SM00729">
    <property type="entry name" value="Elp3"/>
    <property type="match status" value="1"/>
</dbReference>
<dbReference type="InterPro" id="IPR010505">
    <property type="entry name" value="MoaA_twitch"/>
</dbReference>
<feature type="compositionally biased region" description="Basic and acidic residues" evidence="13">
    <location>
        <begin position="318"/>
        <end position="328"/>
    </location>
</feature>
<dbReference type="SUPFAM" id="SSF102114">
    <property type="entry name" value="Radical SAM enzymes"/>
    <property type="match status" value="1"/>
</dbReference>
<feature type="binding site" evidence="12">
    <location>
        <position position="74"/>
    </location>
    <ligand>
        <name>GTP</name>
        <dbReference type="ChEBI" id="CHEBI:37565"/>
    </ligand>
</feature>
<comment type="subunit">
    <text evidence="12">Monomer and homodimer.</text>
</comment>
<evidence type="ECO:0000256" key="1">
    <source>
        <dbReference type="ARBA" id="ARBA00012167"/>
    </source>
</evidence>
<dbReference type="InterPro" id="IPR000385">
    <property type="entry name" value="MoaA_NifB_PqqE_Fe-S-bd_CS"/>
</dbReference>
<dbReference type="PANTHER" id="PTHR22960">
    <property type="entry name" value="MOLYBDOPTERIN COFACTOR SYNTHESIS PROTEIN A"/>
    <property type="match status" value="1"/>
</dbReference>
<feature type="binding site" evidence="12">
    <location>
        <position position="31"/>
    </location>
    <ligand>
        <name>[4Fe-4S] cluster</name>
        <dbReference type="ChEBI" id="CHEBI:49883"/>
        <label>1</label>
        <note>4Fe-4S-S-AdoMet</note>
    </ligand>
</feature>
<dbReference type="NCBIfam" id="TIGR02666">
    <property type="entry name" value="moaA"/>
    <property type="match status" value="1"/>
</dbReference>
<evidence type="ECO:0000313" key="15">
    <source>
        <dbReference type="EMBL" id="SFB35246.1"/>
    </source>
</evidence>
<feature type="binding site" evidence="12">
    <location>
        <position position="264"/>
    </location>
    <ligand>
        <name>[4Fe-4S] cluster</name>
        <dbReference type="ChEBI" id="CHEBI:49883"/>
        <label>2</label>
        <note>4Fe-4S-substrate</note>
    </ligand>
</feature>
<keyword evidence="16" id="KW-1185">Reference proteome</keyword>
<name>A0A1I1AD22_9BACI</name>
<evidence type="ECO:0000256" key="3">
    <source>
        <dbReference type="ARBA" id="ARBA00022691"/>
    </source>
</evidence>
<dbReference type="SFLD" id="SFLDG01383">
    <property type="entry name" value="cyclic_pyranopterin_phosphate"/>
    <property type="match status" value="1"/>
</dbReference>
<evidence type="ECO:0000256" key="9">
    <source>
        <dbReference type="ARBA" id="ARBA00023150"/>
    </source>
</evidence>
<evidence type="ECO:0000256" key="5">
    <source>
        <dbReference type="ARBA" id="ARBA00022741"/>
    </source>
</evidence>